<comment type="caution">
    <text evidence="3">The sequence shown here is derived from an EMBL/GenBank/DDBJ whole genome shotgun (WGS) entry which is preliminary data.</text>
</comment>
<gene>
    <name evidence="3" type="ORF">ADUPG1_008743</name>
</gene>
<evidence type="ECO:0000313" key="3">
    <source>
        <dbReference type="EMBL" id="GKT35620.1"/>
    </source>
</evidence>
<protein>
    <submittedName>
        <fullName evidence="3">Uncharacterized protein</fullName>
    </submittedName>
</protein>
<keyword evidence="2" id="KW-0472">Membrane</keyword>
<keyword evidence="4" id="KW-1185">Reference proteome</keyword>
<feature type="region of interest" description="Disordered" evidence="1">
    <location>
        <begin position="133"/>
        <end position="159"/>
    </location>
</feature>
<evidence type="ECO:0000256" key="2">
    <source>
        <dbReference type="SAM" id="Phobius"/>
    </source>
</evidence>
<dbReference type="EMBL" id="BQXS01011030">
    <property type="protein sequence ID" value="GKT35620.1"/>
    <property type="molecule type" value="Genomic_DNA"/>
</dbReference>
<feature type="transmembrane region" description="Helical" evidence="2">
    <location>
        <begin position="378"/>
        <end position="399"/>
    </location>
</feature>
<keyword evidence="2" id="KW-1133">Transmembrane helix</keyword>
<evidence type="ECO:0000313" key="4">
    <source>
        <dbReference type="Proteomes" id="UP001057375"/>
    </source>
</evidence>
<feature type="transmembrane region" description="Helical" evidence="2">
    <location>
        <begin position="331"/>
        <end position="350"/>
    </location>
</feature>
<keyword evidence="2" id="KW-0812">Transmembrane</keyword>
<name>A0ABQ5KX63_9EUKA</name>
<reference evidence="3" key="1">
    <citation type="submission" date="2022-03" db="EMBL/GenBank/DDBJ databases">
        <title>Draft genome sequence of Aduncisulcus paluster, a free-living microaerophilic Fornicata.</title>
        <authorList>
            <person name="Yuyama I."/>
            <person name="Kume K."/>
            <person name="Tamura T."/>
            <person name="Inagaki Y."/>
            <person name="Hashimoto T."/>
        </authorList>
    </citation>
    <scope>NUCLEOTIDE SEQUENCE</scope>
    <source>
        <strain evidence="3">NY0171</strain>
    </source>
</reference>
<feature type="compositionally biased region" description="Acidic residues" evidence="1">
    <location>
        <begin position="248"/>
        <end position="276"/>
    </location>
</feature>
<feature type="compositionally biased region" description="Basic and acidic residues" evidence="1">
    <location>
        <begin position="277"/>
        <end position="287"/>
    </location>
</feature>
<feature type="transmembrane region" description="Helical" evidence="2">
    <location>
        <begin position="57"/>
        <end position="82"/>
    </location>
</feature>
<feature type="transmembrane region" description="Helical" evidence="2">
    <location>
        <begin position="94"/>
        <end position="113"/>
    </location>
</feature>
<feature type="transmembrane region" description="Helical" evidence="2">
    <location>
        <begin position="176"/>
        <end position="198"/>
    </location>
</feature>
<organism evidence="3 4">
    <name type="scientific">Aduncisulcus paluster</name>
    <dbReference type="NCBI Taxonomy" id="2918883"/>
    <lineage>
        <taxon>Eukaryota</taxon>
        <taxon>Metamonada</taxon>
        <taxon>Carpediemonas-like organisms</taxon>
        <taxon>Aduncisulcus</taxon>
    </lineage>
</organism>
<evidence type="ECO:0000256" key="1">
    <source>
        <dbReference type="SAM" id="MobiDB-lite"/>
    </source>
</evidence>
<proteinExistence type="predicted"/>
<dbReference type="Proteomes" id="UP001057375">
    <property type="component" value="Unassembled WGS sequence"/>
</dbReference>
<accession>A0ABQ5KX63</accession>
<feature type="region of interest" description="Disordered" evidence="1">
    <location>
        <begin position="245"/>
        <end position="287"/>
    </location>
</feature>
<sequence length="418" mass="47689">MGDFLDHSLDMIAYFCLSSALCFSLGLNVISSFIVLFSTQITALINGIEVFIYGKLVLGLINGCIEGISTVIIVLVLVSLGVFETVPFSIRNSIIFRFNDILAIIASFLLMLLHGPSCFRACKVIYDHLSSNTPKQKNAKCKDDDNEDQKGSTGTGDEKNNVHHFEKGVFSLSKSIQLCISSLVSILLTFIVIISILWDIRNRFGRFVDFCLPIVLCCIVFVANVSINLSYMRILNDISKTPKYRPFEEEEEGEGKEEEEEEDEEEEEREEEEREEEKEASSQEQKDIRAMGKEMRQKVPISNPKKLASFSDDQNELFNAINCAYSIKNNIFHYLIVICGSVENFLFYYMCSHQIIDIFVLRAPVLCARKMITQVECVVIFVSRCLPILCFLCLFLDVIRKGYRLSKFEGKRFILKRK</sequence>
<feature type="transmembrane region" description="Helical" evidence="2">
    <location>
        <begin position="210"/>
        <end position="231"/>
    </location>
</feature>
<feature type="transmembrane region" description="Helical" evidence="2">
    <location>
        <begin position="12"/>
        <end position="37"/>
    </location>
</feature>